<dbReference type="InterPro" id="IPR050951">
    <property type="entry name" value="Retrovirus_Pol_polyprotein"/>
</dbReference>
<feature type="domain" description="Integrase zinc-binding" evidence="2">
    <location>
        <begin position="9"/>
        <end position="56"/>
    </location>
</feature>
<comment type="caution">
    <text evidence="3">The sequence shown here is derived from an EMBL/GenBank/DDBJ whole genome shotgun (WGS) entry which is preliminary data.</text>
</comment>
<dbReference type="SUPFAM" id="SSF53098">
    <property type="entry name" value="Ribonuclease H-like"/>
    <property type="match status" value="1"/>
</dbReference>
<dbReference type="AlphaFoldDB" id="A0A8K0G4T4"/>
<dbReference type="EMBL" id="VTPC01077198">
    <property type="protein sequence ID" value="KAF2888447.1"/>
    <property type="molecule type" value="Genomic_DNA"/>
</dbReference>
<dbReference type="Pfam" id="PF17921">
    <property type="entry name" value="Integrase_H2C2"/>
    <property type="match status" value="1"/>
</dbReference>
<dbReference type="EC" id="2.7.7.49" evidence="1"/>
<organism evidence="3 4">
    <name type="scientific">Ignelater luminosus</name>
    <name type="common">Cucubano</name>
    <name type="synonym">Pyrophorus luminosus</name>
    <dbReference type="NCBI Taxonomy" id="2038154"/>
    <lineage>
        <taxon>Eukaryota</taxon>
        <taxon>Metazoa</taxon>
        <taxon>Ecdysozoa</taxon>
        <taxon>Arthropoda</taxon>
        <taxon>Hexapoda</taxon>
        <taxon>Insecta</taxon>
        <taxon>Pterygota</taxon>
        <taxon>Neoptera</taxon>
        <taxon>Endopterygota</taxon>
        <taxon>Coleoptera</taxon>
        <taxon>Polyphaga</taxon>
        <taxon>Elateriformia</taxon>
        <taxon>Elateroidea</taxon>
        <taxon>Elateridae</taxon>
        <taxon>Agrypninae</taxon>
        <taxon>Pyrophorini</taxon>
        <taxon>Ignelater</taxon>
    </lineage>
</organism>
<evidence type="ECO:0000256" key="1">
    <source>
        <dbReference type="ARBA" id="ARBA00012493"/>
    </source>
</evidence>
<dbReference type="Proteomes" id="UP000801492">
    <property type="component" value="Unassembled WGS sequence"/>
</dbReference>
<gene>
    <name evidence="3" type="ORF">ILUMI_17726</name>
</gene>
<accession>A0A8K0G4T4</accession>
<dbReference type="PANTHER" id="PTHR37984">
    <property type="entry name" value="PROTEIN CBG26694"/>
    <property type="match status" value="1"/>
</dbReference>
<dbReference type="InterPro" id="IPR041588">
    <property type="entry name" value="Integrase_H2C2"/>
</dbReference>
<evidence type="ECO:0000259" key="2">
    <source>
        <dbReference type="Pfam" id="PF17921"/>
    </source>
</evidence>
<evidence type="ECO:0000313" key="4">
    <source>
        <dbReference type="Proteomes" id="UP000801492"/>
    </source>
</evidence>
<name>A0A8K0G4T4_IGNLU</name>
<dbReference type="Gene3D" id="3.30.420.10">
    <property type="entry name" value="Ribonuclease H-like superfamily/Ribonuclease H"/>
    <property type="match status" value="1"/>
</dbReference>
<protein>
    <recommendedName>
        <fullName evidence="1">RNA-directed DNA polymerase</fullName>
        <ecNumber evidence="1">2.7.7.49</ecNumber>
    </recommendedName>
</protein>
<dbReference type="PANTHER" id="PTHR37984:SF5">
    <property type="entry name" value="PROTEIN NYNRIN-LIKE"/>
    <property type="match status" value="1"/>
</dbReference>
<dbReference type="GO" id="GO:0003676">
    <property type="term" value="F:nucleic acid binding"/>
    <property type="evidence" value="ECO:0007669"/>
    <property type="project" value="InterPro"/>
</dbReference>
<dbReference type="InterPro" id="IPR036397">
    <property type="entry name" value="RNaseH_sf"/>
</dbReference>
<dbReference type="GO" id="GO:0003964">
    <property type="term" value="F:RNA-directed DNA polymerase activity"/>
    <property type="evidence" value="ECO:0007669"/>
    <property type="project" value="UniProtKB-EC"/>
</dbReference>
<keyword evidence="4" id="KW-1185">Reference proteome</keyword>
<reference evidence="3" key="1">
    <citation type="submission" date="2019-08" db="EMBL/GenBank/DDBJ databases">
        <title>The genome of the North American firefly Photinus pyralis.</title>
        <authorList>
            <consortium name="Photinus pyralis genome working group"/>
            <person name="Fallon T.R."/>
            <person name="Sander Lower S.E."/>
            <person name="Weng J.-K."/>
        </authorList>
    </citation>
    <scope>NUCLEOTIDE SEQUENCE</scope>
    <source>
        <strain evidence="3">TRF0915ILg1</strain>
        <tissue evidence="3">Whole body</tissue>
    </source>
</reference>
<dbReference type="OrthoDB" id="6817932at2759"/>
<sequence>MKNVSKSCPSTERARILFEYHDPETTGNYGIDKTVWKISRSYYFTGFQQSISKTCAKVLFEEVCMRLRVPRKIISNNGVQFVSEMTHYFRIKQSLIPLYHSESDSIERKSRNHECWSEKLAPVRVFINTTQCSSTGQTPVYPTFAGKLRQPDKVSNDLRDDKGLCGRNHSVHQVTCYDSQRKPRATRESAQADQHCQNVSLFEPHDQVLLRTHVLSSEQKYFTAKFAPKQVLDP</sequence>
<proteinExistence type="predicted"/>
<evidence type="ECO:0000313" key="3">
    <source>
        <dbReference type="EMBL" id="KAF2888447.1"/>
    </source>
</evidence>
<dbReference type="InterPro" id="IPR012337">
    <property type="entry name" value="RNaseH-like_sf"/>
</dbReference>